<feature type="region of interest" description="Disordered" evidence="1">
    <location>
        <begin position="43"/>
        <end position="90"/>
    </location>
</feature>
<organism evidence="2">
    <name type="scientific">Picea sitchensis</name>
    <name type="common">Sitka spruce</name>
    <name type="synonym">Pinus sitchensis</name>
    <dbReference type="NCBI Taxonomy" id="3332"/>
    <lineage>
        <taxon>Eukaryota</taxon>
        <taxon>Viridiplantae</taxon>
        <taxon>Streptophyta</taxon>
        <taxon>Embryophyta</taxon>
        <taxon>Tracheophyta</taxon>
        <taxon>Spermatophyta</taxon>
        <taxon>Pinopsida</taxon>
        <taxon>Pinidae</taxon>
        <taxon>Conifers I</taxon>
        <taxon>Pinales</taxon>
        <taxon>Pinaceae</taxon>
        <taxon>Picea</taxon>
    </lineage>
</organism>
<dbReference type="AlphaFoldDB" id="A9NL89"/>
<dbReference type="InterPro" id="IPR037244">
    <property type="entry name" value="TSP9_sf"/>
</dbReference>
<accession>A9NL89</accession>
<dbReference type="Pfam" id="PF11493">
    <property type="entry name" value="TSP9"/>
    <property type="match status" value="1"/>
</dbReference>
<proteinExistence type="evidence at transcript level"/>
<sequence length="90" mass="9905">MASLISTVPLNNVFPAAAKATNAGKKKGLIEWLTDGFQKPDQFFETDPILQKDQQKDENGRPNPKKKGTGSQQQQQKKKSEGFGGLFAKK</sequence>
<name>A9NL89_PICSI</name>
<dbReference type="EMBL" id="EF082021">
    <property type="protein sequence ID" value="ABK21400.1"/>
    <property type="molecule type" value="mRNA"/>
</dbReference>
<dbReference type="EMBL" id="BT071242">
    <property type="protein sequence ID" value="ACN40710.1"/>
    <property type="molecule type" value="mRNA"/>
</dbReference>
<dbReference type="InterPro" id="IPR021584">
    <property type="entry name" value="TSP9"/>
</dbReference>
<protein>
    <submittedName>
        <fullName evidence="2">Uncharacterized protein</fullName>
    </submittedName>
</protein>
<dbReference type="SUPFAM" id="SSF144256">
    <property type="entry name" value="TSP9-like"/>
    <property type="match status" value="1"/>
</dbReference>
<reference evidence="3" key="2">
    <citation type="submission" date="2009-02" db="EMBL/GenBank/DDBJ databases">
        <title>Full length sequence-verified cDNA sequences from Sitka spruce (Picea sitchensis).</title>
        <authorList>
            <person name="Reid K.E."/>
            <person name="Liao N."/>
            <person name="Ralph S."/>
            <person name="Kolosova N."/>
            <person name="Oddy C."/>
            <person name="Moore R."/>
            <person name="Mayo M."/>
            <person name="Wagner S."/>
            <person name="King J."/>
            <person name="Yanchuk A."/>
            <person name="Holt R."/>
            <person name="Jones S."/>
            <person name="Marra M."/>
            <person name="Ritland C.E."/>
            <person name="Ritland K."/>
            <person name="Bohlmann J."/>
        </authorList>
    </citation>
    <scope>NUCLEOTIDE SEQUENCE</scope>
    <source>
        <tissue evidence="3">Bark</tissue>
    </source>
</reference>
<evidence type="ECO:0000313" key="3">
    <source>
        <dbReference type="EMBL" id="ACN40710.1"/>
    </source>
</evidence>
<dbReference type="PANTHER" id="PTHR36370">
    <property type="entry name" value="THYLAKOID SOLUBLE PHOSPHOPROTEIN"/>
    <property type="match status" value="1"/>
</dbReference>
<dbReference type="PANTHER" id="PTHR36370:SF1">
    <property type="entry name" value="THYLAKOID SOLUBLE PHOSPHOPROTEIN"/>
    <property type="match status" value="1"/>
</dbReference>
<reference evidence="2" key="1">
    <citation type="journal article" date="2008" name="BMC Genomics">
        <title>A conifer genomics resource of 200,000 spruce (Picea spp.) ESTs and 6,464 high-quality, sequence-finished full-length cDNAs for Sitka spruce (Picea sitchensis).</title>
        <authorList>
            <person name="Ralph S.G."/>
            <person name="Chun H.J."/>
            <person name="Kolosova N."/>
            <person name="Cooper D."/>
            <person name="Oddy C."/>
            <person name="Ritland C.E."/>
            <person name="Kirkpatrick R."/>
            <person name="Moore R."/>
            <person name="Barber S."/>
            <person name="Holt R.A."/>
            <person name="Jones S.J."/>
            <person name="Marra M.A."/>
            <person name="Douglas C.J."/>
            <person name="Ritland K."/>
            <person name="Bohlmann J."/>
        </authorList>
    </citation>
    <scope>NUCLEOTIDE SEQUENCE</scope>
    <source>
        <tissue evidence="2">Green portion of the leader tissue</tissue>
    </source>
</reference>
<evidence type="ECO:0000313" key="2">
    <source>
        <dbReference type="EMBL" id="ABK21400.1"/>
    </source>
</evidence>
<dbReference type="GO" id="GO:0009507">
    <property type="term" value="C:chloroplast"/>
    <property type="evidence" value="ECO:0007669"/>
    <property type="project" value="TreeGrafter"/>
</dbReference>
<dbReference type="EMBL" id="EF083278">
    <property type="protein sequence ID" value="ABK22628.1"/>
    <property type="molecule type" value="mRNA"/>
</dbReference>
<evidence type="ECO:0000256" key="1">
    <source>
        <dbReference type="SAM" id="MobiDB-lite"/>
    </source>
</evidence>